<dbReference type="Proteomes" id="UP001627284">
    <property type="component" value="Unassembled WGS sequence"/>
</dbReference>
<protein>
    <recommendedName>
        <fullName evidence="1">Reverse transcriptase zinc-binding domain-containing protein</fullName>
    </recommendedName>
</protein>
<dbReference type="AlphaFoldDB" id="A0ABD2RWQ6"/>
<organism evidence="2 3">
    <name type="scientific">Solanum stoloniferum</name>
    <dbReference type="NCBI Taxonomy" id="62892"/>
    <lineage>
        <taxon>Eukaryota</taxon>
        <taxon>Viridiplantae</taxon>
        <taxon>Streptophyta</taxon>
        <taxon>Embryophyta</taxon>
        <taxon>Tracheophyta</taxon>
        <taxon>Spermatophyta</taxon>
        <taxon>Magnoliopsida</taxon>
        <taxon>eudicotyledons</taxon>
        <taxon>Gunneridae</taxon>
        <taxon>Pentapetalae</taxon>
        <taxon>asterids</taxon>
        <taxon>lamiids</taxon>
        <taxon>Solanales</taxon>
        <taxon>Solanaceae</taxon>
        <taxon>Solanoideae</taxon>
        <taxon>Solaneae</taxon>
        <taxon>Solanum</taxon>
    </lineage>
</organism>
<dbReference type="Pfam" id="PF13966">
    <property type="entry name" value="zf-RVT"/>
    <property type="match status" value="1"/>
</dbReference>
<feature type="domain" description="Reverse transcriptase zinc-binding" evidence="1">
    <location>
        <begin position="100"/>
        <end position="183"/>
    </location>
</feature>
<dbReference type="EMBL" id="JBJKTR010000018">
    <property type="protein sequence ID" value="KAL3335812.1"/>
    <property type="molecule type" value="Genomic_DNA"/>
</dbReference>
<sequence>MPVAWEKICTPKKCGGLNIRSCKSWNIASVGKLLWQLATKQDLLWVKWVHGIYIKDGAQIWNHRPSADSSCYWRKLNSLKEQMIHWYSRGTYQLSPSGNYSVSKSYITLLGQLPRVKEAELIWNSMMLPKHRMILWIASQNRILTKERMNRLNIPVDDLTCCLCEEDEIEIQAHLFARCGWISEIKIALSTWSGLYLQERGVIQIYNGSREEDGRGSERK</sequence>
<dbReference type="InterPro" id="IPR026960">
    <property type="entry name" value="RVT-Znf"/>
</dbReference>
<comment type="caution">
    <text evidence="2">The sequence shown here is derived from an EMBL/GenBank/DDBJ whole genome shotgun (WGS) entry which is preliminary data.</text>
</comment>
<keyword evidence="3" id="KW-1185">Reference proteome</keyword>
<name>A0ABD2RWQ6_9SOLN</name>
<evidence type="ECO:0000259" key="1">
    <source>
        <dbReference type="Pfam" id="PF13966"/>
    </source>
</evidence>
<evidence type="ECO:0000313" key="3">
    <source>
        <dbReference type="Proteomes" id="UP001627284"/>
    </source>
</evidence>
<reference evidence="2 3" key="1">
    <citation type="submission" date="2024-05" db="EMBL/GenBank/DDBJ databases">
        <title>De novo assembly of an allotetraploid wild potato.</title>
        <authorList>
            <person name="Hosaka A.J."/>
        </authorList>
    </citation>
    <scope>NUCLEOTIDE SEQUENCE [LARGE SCALE GENOMIC DNA]</scope>
    <source>
        <tissue evidence="2">Young leaves</tissue>
    </source>
</reference>
<dbReference type="PANTHER" id="PTHR33116">
    <property type="entry name" value="REVERSE TRANSCRIPTASE ZINC-BINDING DOMAIN-CONTAINING PROTEIN-RELATED-RELATED"/>
    <property type="match status" value="1"/>
</dbReference>
<accession>A0ABD2RWQ6</accession>
<evidence type="ECO:0000313" key="2">
    <source>
        <dbReference type="EMBL" id="KAL3335812.1"/>
    </source>
</evidence>
<proteinExistence type="predicted"/>
<dbReference type="PANTHER" id="PTHR33116:SF84">
    <property type="entry name" value="RNA-DIRECTED DNA POLYMERASE"/>
    <property type="match status" value="1"/>
</dbReference>
<gene>
    <name evidence="2" type="ORF">AABB24_031839</name>
</gene>